<dbReference type="Gene3D" id="3.40.50.300">
    <property type="entry name" value="P-loop containing nucleotide triphosphate hydrolases"/>
    <property type="match status" value="1"/>
</dbReference>
<evidence type="ECO:0000313" key="5">
    <source>
        <dbReference type="Proteomes" id="UP000000391"/>
    </source>
</evidence>
<dbReference type="GeneID" id="9347404"/>
<dbReference type="PRINTS" id="PR01874">
    <property type="entry name" value="DNAREPAIRADA"/>
</dbReference>
<dbReference type="SUPFAM" id="SSF52540">
    <property type="entry name" value="P-loop containing nucleoside triphosphate hydrolases"/>
    <property type="match status" value="1"/>
</dbReference>
<dbReference type="GO" id="GO:0005524">
    <property type="term" value="F:ATP binding"/>
    <property type="evidence" value="ECO:0007669"/>
    <property type="project" value="UniProtKB-KW"/>
</dbReference>
<evidence type="ECO:0000256" key="2">
    <source>
        <dbReference type="ARBA" id="ARBA00022840"/>
    </source>
</evidence>
<dbReference type="RefSeq" id="WP_013195156.1">
    <property type="nucleotide sequence ID" value="NC_014253.1"/>
</dbReference>
<reference evidence="4 5" key="1">
    <citation type="submission" date="2010-06" db="EMBL/GenBank/DDBJ databases">
        <title>Complete sequence chromosome of Methanohalobium evestigatum Z-7303.</title>
        <authorList>
            <consortium name="US DOE Joint Genome Institute"/>
            <person name="Lucas S."/>
            <person name="Copeland A."/>
            <person name="Lapidus A."/>
            <person name="Cheng J.-F."/>
            <person name="Bruce D."/>
            <person name="Goodwin L."/>
            <person name="Pitluck S."/>
            <person name="Saunders E."/>
            <person name="Detter J.C."/>
            <person name="Han C."/>
            <person name="Tapia R."/>
            <person name="Land M."/>
            <person name="Hauser L."/>
            <person name="Kyrpides N."/>
            <person name="Mikhailova N."/>
            <person name="Sieprawska-Lupa M."/>
            <person name="Whitman W.B."/>
            <person name="Anderson I."/>
            <person name="Woyke T."/>
        </authorList>
    </citation>
    <scope>NUCLEOTIDE SEQUENCE [LARGE SCALE GENOMIC DNA]</scope>
    <source>
        <strain evidence="5">ATCC BAA-1072 / DSM 3721 / NBRC 107634 / OCM 161 / Z-7303</strain>
    </source>
</reference>
<dbReference type="EMBL" id="CP002069">
    <property type="protein sequence ID" value="ADI74591.1"/>
    <property type="molecule type" value="Genomic_DNA"/>
</dbReference>
<dbReference type="PROSITE" id="PS51146">
    <property type="entry name" value="KAIC"/>
    <property type="match status" value="1"/>
</dbReference>
<keyword evidence="5" id="KW-1185">Reference proteome</keyword>
<gene>
    <name evidence="4" type="ordered locus">Metev_1753</name>
</gene>
<evidence type="ECO:0000256" key="1">
    <source>
        <dbReference type="ARBA" id="ARBA00022741"/>
    </source>
</evidence>
<dbReference type="STRING" id="644295.Metev_1753"/>
<dbReference type="AlphaFoldDB" id="D7EB74"/>
<dbReference type="InterPro" id="IPR010624">
    <property type="entry name" value="KaiC_dom"/>
</dbReference>
<proteinExistence type="predicted"/>
<evidence type="ECO:0000259" key="3">
    <source>
        <dbReference type="PROSITE" id="PS51146"/>
    </source>
</evidence>
<dbReference type="InterPro" id="IPR014774">
    <property type="entry name" value="KaiC-like_dom"/>
</dbReference>
<dbReference type="EC" id="2.7.11.1" evidence="4"/>
<dbReference type="OrthoDB" id="27015at2157"/>
<dbReference type="PANTHER" id="PTHR43637">
    <property type="entry name" value="UPF0273 PROTEIN TM_0370"/>
    <property type="match status" value="1"/>
</dbReference>
<dbReference type="Pfam" id="PF06745">
    <property type="entry name" value="ATPase"/>
    <property type="match status" value="1"/>
</dbReference>
<dbReference type="InterPro" id="IPR027417">
    <property type="entry name" value="P-loop_NTPase"/>
</dbReference>
<organism evidence="4 5">
    <name type="scientific">Methanohalobium evestigatum (strain ATCC BAA-1072 / DSM 3721 / NBRC 107634 / OCM 161 / Z-7303)</name>
    <dbReference type="NCBI Taxonomy" id="644295"/>
    <lineage>
        <taxon>Archaea</taxon>
        <taxon>Methanobacteriati</taxon>
        <taxon>Methanobacteriota</taxon>
        <taxon>Stenosarchaea group</taxon>
        <taxon>Methanomicrobia</taxon>
        <taxon>Methanosarcinales</taxon>
        <taxon>Methanosarcinaceae</taxon>
        <taxon>Methanohalobium</taxon>
    </lineage>
</organism>
<dbReference type="Proteomes" id="UP000000391">
    <property type="component" value="Chromosome"/>
</dbReference>
<dbReference type="HOGENOM" id="CLU_023669_2_0_2"/>
<evidence type="ECO:0000313" key="4">
    <source>
        <dbReference type="EMBL" id="ADI74591.1"/>
    </source>
</evidence>
<protein>
    <submittedName>
        <fullName evidence="4">Putative circadian clock protein, KaiC</fullName>
        <ecNumber evidence="4">2.7.11.1</ecNumber>
    </submittedName>
</protein>
<dbReference type="KEGG" id="mev:Metev_1753"/>
<sequence length="259" mass="29258">MFNGADSEEISMDDAENRVKTGIPGFDELCGGGLIRDRTYLISGTSGAGKTNFGIQFIYNGITKYGENGIIIATEERPEQIRKNVSKFGWDLKKLEDEGKLAIIDACSTKIGVPSQEKYVDVRPFDIRSMLDQIITTQEQINAKRAIVDSTTSISFFLQEPAKIRIELLKLSTTLEILGLTSMMTCEIIDETNPSRFGVENFVTDGTIMLYYDRHENVRLHSMEIYKMRGTDHSKKIHPYDITPDGFVIHPHRDLYTMA</sequence>
<keyword evidence="2" id="KW-0067">ATP-binding</keyword>
<keyword evidence="1" id="KW-0547">Nucleotide-binding</keyword>
<feature type="domain" description="KaiC" evidence="3">
    <location>
        <begin position="17"/>
        <end position="259"/>
    </location>
</feature>
<dbReference type="PANTHER" id="PTHR43637:SF1">
    <property type="entry name" value="UPF0273 PROTEIN TM_0370"/>
    <property type="match status" value="1"/>
</dbReference>
<keyword evidence="4" id="KW-0808">Transferase</keyword>
<name>D7EB74_METEZ</name>
<dbReference type="GO" id="GO:0004674">
    <property type="term" value="F:protein serine/threonine kinase activity"/>
    <property type="evidence" value="ECO:0007669"/>
    <property type="project" value="UniProtKB-EC"/>
</dbReference>
<accession>D7EB74</accession>